<dbReference type="PANTHER" id="PTHR18964:SF162">
    <property type="entry name" value="N-ACETYL-D-GLUCOSAMINE KINASE"/>
    <property type="match status" value="1"/>
</dbReference>
<evidence type="ECO:0000313" key="15">
    <source>
        <dbReference type="EMBL" id="OEF30164.1"/>
    </source>
</evidence>
<comment type="caution">
    <text evidence="15">The sequence shown here is derived from an EMBL/GenBank/DDBJ whole genome shotgun (WGS) entry which is preliminary data.</text>
</comment>
<dbReference type="SUPFAM" id="SSF53067">
    <property type="entry name" value="Actin-like ATPase domain"/>
    <property type="match status" value="1"/>
</dbReference>
<dbReference type="FunFam" id="3.30.420.40:FF:000049">
    <property type="entry name" value="N-acetyl-D-glucosamine kinase"/>
    <property type="match status" value="1"/>
</dbReference>
<evidence type="ECO:0000256" key="6">
    <source>
        <dbReference type="ARBA" id="ARBA00022777"/>
    </source>
</evidence>
<evidence type="ECO:0000256" key="8">
    <source>
        <dbReference type="ARBA" id="ARBA00022840"/>
    </source>
</evidence>
<feature type="binding site" evidence="14">
    <location>
        <position position="157"/>
    </location>
    <ligand>
        <name>Zn(2+)</name>
        <dbReference type="ChEBI" id="CHEBI:29105"/>
    </ligand>
</feature>
<dbReference type="PROSITE" id="PS01125">
    <property type="entry name" value="ROK"/>
    <property type="match status" value="1"/>
</dbReference>
<evidence type="ECO:0000256" key="10">
    <source>
        <dbReference type="ARBA" id="ARBA00031123"/>
    </source>
</evidence>
<gene>
    <name evidence="14" type="primary">nagK</name>
    <name evidence="15" type="ORF">A1QC_00375</name>
</gene>
<sequence>MYYGFDVGGTKIEFGAFNDNLERMATERVPTPGDDYQALLSVLSELVEKYDKQFSVKGSIGIGIPGMESVDDGAVLTSNVPAAKGKKLREDLEALVDRPVKVENDANCFALSEAWDKEHQGKESVLGLILGTGFGGGIVNNGHVVSGRSHVAGELGHTRMPIDAWFYLNDSAEGIDAPLFGCGCDKKGCIDNYLSGRGFEQLYQHYYGENVKAIDIINRHKQGEEKAVEHVERFMELLAICLGNIFTAFDPNVVVLGGGLSNFELIYEEMPKRIPKYLLSVGKVPTILKAKHGDSGGVRGAAFLNIV</sequence>
<evidence type="ECO:0000256" key="1">
    <source>
        <dbReference type="ARBA" id="ARBA00012122"/>
    </source>
</evidence>
<keyword evidence="5 14" id="KW-0547">Nucleotide-binding</keyword>
<dbReference type="HAMAP" id="MF_01271">
    <property type="entry name" value="GlcNAc_kinase"/>
    <property type="match status" value="1"/>
</dbReference>
<dbReference type="EC" id="2.7.1.59" evidence="1 14"/>
<organism evidence="15 16">
    <name type="scientific">Vibrio rumoiensis 1S-45</name>
    <dbReference type="NCBI Taxonomy" id="1188252"/>
    <lineage>
        <taxon>Bacteria</taxon>
        <taxon>Pseudomonadati</taxon>
        <taxon>Pseudomonadota</taxon>
        <taxon>Gammaproteobacteria</taxon>
        <taxon>Vibrionales</taxon>
        <taxon>Vibrionaceae</taxon>
        <taxon>Vibrio</taxon>
    </lineage>
</organism>
<feature type="binding site" evidence="14">
    <location>
        <begin position="133"/>
        <end position="140"/>
    </location>
    <ligand>
        <name>ATP</name>
        <dbReference type="ChEBI" id="CHEBI:30616"/>
    </ligand>
</feature>
<dbReference type="Pfam" id="PF00480">
    <property type="entry name" value="ROK"/>
    <property type="match status" value="1"/>
</dbReference>
<dbReference type="RefSeq" id="WP_017025572.1">
    <property type="nucleotide sequence ID" value="NZ_AJYK02000002.1"/>
</dbReference>
<keyword evidence="7 14" id="KW-0862">Zinc</keyword>
<name>A0A1E5E6S4_9VIBR</name>
<dbReference type="OrthoDB" id="9810372at2"/>
<feature type="binding site" evidence="14">
    <location>
        <begin position="4"/>
        <end position="11"/>
    </location>
    <ligand>
        <name>ATP</name>
        <dbReference type="ChEBI" id="CHEBI:30616"/>
    </ligand>
</feature>
<dbReference type="InterPro" id="IPR043129">
    <property type="entry name" value="ATPase_NBD"/>
</dbReference>
<comment type="function">
    <text evidence="14">Catalyzes the phosphorylation of N-acetyl-D-glucosamine (GlcNAc) derived from cell-wall degradation, yielding GlcNAc-6-P.</text>
</comment>
<reference evidence="15 16" key="1">
    <citation type="journal article" date="2012" name="Science">
        <title>Ecological populations of bacteria act as socially cohesive units of antibiotic production and resistance.</title>
        <authorList>
            <person name="Cordero O.X."/>
            <person name="Wildschutte H."/>
            <person name="Kirkup B."/>
            <person name="Proehl S."/>
            <person name="Ngo L."/>
            <person name="Hussain F."/>
            <person name="Le Roux F."/>
            <person name="Mincer T."/>
            <person name="Polz M.F."/>
        </authorList>
    </citation>
    <scope>NUCLEOTIDE SEQUENCE [LARGE SCALE GENOMIC DNA]</scope>
    <source>
        <strain evidence="15 16">1S-45</strain>
    </source>
</reference>
<evidence type="ECO:0000313" key="16">
    <source>
        <dbReference type="Proteomes" id="UP000094070"/>
    </source>
</evidence>
<dbReference type="Proteomes" id="UP000094070">
    <property type="component" value="Unassembled WGS sequence"/>
</dbReference>
<feature type="binding site" evidence="14">
    <location>
        <position position="189"/>
    </location>
    <ligand>
        <name>Zn(2+)</name>
        <dbReference type="ChEBI" id="CHEBI:29105"/>
    </ligand>
</feature>
<dbReference type="InterPro" id="IPR049874">
    <property type="entry name" value="ROK_cs"/>
</dbReference>
<dbReference type="EMBL" id="AJYK02000002">
    <property type="protein sequence ID" value="OEF30164.1"/>
    <property type="molecule type" value="Genomic_DNA"/>
</dbReference>
<dbReference type="InterPro" id="IPR000600">
    <property type="entry name" value="ROK"/>
</dbReference>
<evidence type="ECO:0000256" key="9">
    <source>
        <dbReference type="ARBA" id="ARBA00023277"/>
    </source>
</evidence>
<evidence type="ECO:0000256" key="3">
    <source>
        <dbReference type="ARBA" id="ARBA00022679"/>
    </source>
</evidence>
<evidence type="ECO:0000256" key="13">
    <source>
        <dbReference type="ARBA" id="ARBA00049065"/>
    </source>
</evidence>
<evidence type="ECO:0000256" key="11">
    <source>
        <dbReference type="ARBA" id="ARBA00037880"/>
    </source>
</evidence>
<evidence type="ECO:0000256" key="7">
    <source>
        <dbReference type="ARBA" id="ARBA00022833"/>
    </source>
</evidence>
<dbReference type="eggNOG" id="COG1940">
    <property type="taxonomic scope" value="Bacteria"/>
</dbReference>
<accession>A0A1E5E6S4</accession>
<keyword evidence="6 14" id="KW-0418">Kinase</keyword>
<evidence type="ECO:0000256" key="12">
    <source>
        <dbReference type="ARBA" id="ARBA00038116"/>
    </source>
</evidence>
<protein>
    <recommendedName>
        <fullName evidence="2 14">N-acetyl-D-glucosamine kinase</fullName>
        <ecNumber evidence="1 14">2.7.1.59</ecNumber>
    </recommendedName>
    <alternativeName>
        <fullName evidence="10 14">GlcNAc kinase</fullName>
    </alternativeName>
</protein>
<dbReference type="InterPro" id="IPR023505">
    <property type="entry name" value="N-acetyl-D-glucosamine_kinase"/>
</dbReference>
<dbReference type="Gene3D" id="3.30.420.40">
    <property type="match status" value="2"/>
</dbReference>
<keyword evidence="16" id="KW-1185">Reference proteome</keyword>
<dbReference type="UniPathway" id="UPA00544"/>
<dbReference type="GO" id="GO:0008270">
    <property type="term" value="F:zinc ion binding"/>
    <property type="evidence" value="ECO:0007669"/>
    <property type="project" value="UniProtKB-UniRule"/>
</dbReference>
<dbReference type="GO" id="GO:0045127">
    <property type="term" value="F:N-acetylglucosamine kinase activity"/>
    <property type="evidence" value="ECO:0007669"/>
    <property type="project" value="UniProtKB-UniRule"/>
</dbReference>
<comment type="similarity">
    <text evidence="12 14">Belongs to the ROK (NagC/XylR) family. NagK subfamily.</text>
</comment>
<feature type="binding site" evidence="14">
    <location>
        <position position="184"/>
    </location>
    <ligand>
        <name>Zn(2+)</name>
        <dbReference type="ChEBI" id="CHEBI:29105"/>
    </ligand>
</feature>
<dbReference type="GO" id="GO:0006044">
    <property type="term" value="P:N-acetylglucosamine metabolic process"/>
    <property type="evidence" value="ECO:0007669"/>
    <property type="project" value="UniProtKB-UniRule"/>
</dbReference>
<dbReference type="STRING" id="1188252.A1QC_00375"/>
<dbReference type="NCBIfam" id="NF009835">
    <property type="entry name" value="PRK13310.1"/>
    <property type="match status" value="1"/>
</dbReference>
<dbReference type="GO" id="GO:0005524">
    <property type="term" value="F:ATP binding"/>
    <property type="evidence" value="ECO:0007669"/>
    <property type="project" value="UniProtKB-UniRule"/>
</dbReference>
<dbReference type="PANTHER" id="PTHR18964">
    <property type="entry name" value="ROK (REPRESSOR, ORF, KINASE) FAMILY"/>
    <property type="match status" value="1"/>
</dbReference>
<evidence type="ECO:0000256" key="4">
    <source>
        <dbReference type="ARBA" id="ARBA00022723"/>
    </source>
</evidence>
<keyword evidence="4 14" id="KW-0479">Metal-binding</keyword>
<comment type="catalytic activity">
    <reaction evidence="13 14">
        <text>N-acetyl-D-glucosamine + ATP = N-acetyl-D-glucosamine 6-phosphate + ADP + H(+)</text>
        <dbReference type="Rhea" id="RHEA:17417"/>
        <dbReference type="ChEBI" id="CHEBI:15378"/>
        <dbReference type="ChEBI" id="CHEBI:30616"/>
        <dbReference type="ChEBI" id="CHEBI:57513"/>
        <dbReference type="ChEBI" id="CHEBI:456216"/>
        <dbReference type="ChEBI" id="CHEBI:506227"/>
        <dbReference type="EC" id="2.7.1.59"/>
    </reaction>
</comment>
<keyword evidence="8 14" id="KW-0067">ATP-binding</keyword>
<keyword evidence="9 14" id="KW-0119">Carbohydrate metabolism</keyword>
<keyword evidence="3 14" id="KW-0808">Transferase</keyword>
<evidence type="ECO:0000256" key="5">
    <source>
        <dbReference type="ARBA" id="ARBA00022741"/>
    </source>
</evidence>
<dbReference type="GO" id="GO:0009254">
    <property type="term" value="P:peptidoglycan turnover"/>
    <property type="evidence" value="ECO:0007669"/>
    <property type="project" value="UniProtKB-UniRule"/>
</dbReference>
<proteinExistence type="inferred from homology"/>
<feature type="binding site" evidence="14">
    <location>
        <position position="182"/>
    </location>
    <ligand>
        <name>Zn(2+)</name>
        <dbReference type="ChEBI" id="CHEBI:29105"/>
    </ligand>
</feature>
<dbReference type="AlphaFoldDB" id="A0A1E5E6S4"/>
<evidence type="ECO:0000256" key="14">
    <source>
        <dbReference type="HAMAP-Rule" id="MF_01271"/>
    </source>
</evidence>
<dbReference type="CDD" id="cd24057">
    <property type="entry name" value="ASKHA_NBD_ROK_NAGK"/>
    <property type="match status" value="1"/>
</dbReference>
<evidence type="ECO:0000256" key="2">
    <source>
        <dbReference type="ARBA" id="ARBA00014974"/>
    </source>
</evidence>
<comment type="pathway">
    <text evidence="11 14">Cell wall biogenesis; peptidoglycan recycling.</text>
</comment>